<accession>A0A3M7TVU7</accession>
<comment type="caution">
    <text evidence="1">The sequence shown here is derived from an EMBL/GenBank/DDBJ whole genome shotgun (WGS) entry which is preliminary data.</text>
</comment>
<proteinExistence type="predicted"/>
<gene>
    <name evidence="1" type="ORF">EBO34_00645</name>
</gene>
<reference evidence="1 2" key="1">
    <citation type="submission" date="2018-10" db="EMBL/GenBank/DDBJ databases">
        <title>Bacillus Keqinensis sp. nov., a moderately halophilic bacterium isolated from a saline-alkaline lake.</title>
        <authorList>
            <person name="Wang H."/>
        </authorList>
    </citation>
    <scope>NUCLEOTIDE SEQUENCE [LARGE SCALE GENOMIC DNA]</scope>
    <source>
        <strain evidence="1 2">KQ-3</strain>
    </source>
</reference>
<evidence type="ECO:0000313" key="1">
    <source>
        <dbReference type="EMBL" id="RNA68515.1"/>
    </source>
</evidence>
<keyword evidence="2" id="KW-1185">Reference proteome</keyword>
<name>A0A3M7TVU7_9BACI</name>
<organism evidence="1 2">
    <name type="scientific">Alteribacter keqinensis</name>
    <dbReference type="NCBI Taxonomy" id="2483800"/>
    <lineage>
        <taxon>Bacteria</taxon>
        <taxon>Bacillati</taxon>
        <taxon>Bacillota</taxon>
        <taxon>Bacilli</taxon>
        <taxon>Bacillales</taxon>
        <taxon>Bacillaceae</taxon>
        <taxon>Alteribacter</taxon>
    </lineage>
</organism>
<dbReference type="Proteomes" id="UP000278746">
    <property type="component" value="Unassembled WGS sequence"/>
</dbReference>
<dbReference type="EMBL" id="RHIB01000001">
    <property type="protein sequence ID" value="RNA68515.1"/>
    <property type="molecule type" value="Genomic_DNA"/>
</dbReference>
<protein>
    <submittedName>
        <fullName evidence="1">Uncharacterized protein</fullName>
    </submittedName>
</protein>
<sequence length="87" mass="9259">MQRKCPSLSTEVPASLLTSLLAPTSAGVSVISAASSLEKSRSAETAMGARQDTAELGGALEKSKSDKNVTTLRFLWQHKIGYDFLIC</sequence>
<dbReference type="AlphaFoldDB" id="A0A3M7TVU7"/>
<evidence type="ECO:0000313" key="2">
    <source>
        <dbReference type="Proteomes" id="UP000278746"/>
    </source>
</evidence>